<dbReference type="EMBL" id="VZSX01000127">
    <property type="protein sequence ID" value="NXA40283.1"/>
    <property type="molecule type" value="Genomic_DNA"/>
</dbReference>
<protein>
    <submittedName>
        <fullName evidence="1">TTL10 polyglycylase</fullName>
    </submittedName>
</protein>
<dbReference type="PANTHER" id="PTHR46810:SF1">
    <property type="entry name" value="INACTIVE POLYGLYCYLASE TTLL10"/>
    <property type="match status" value="1"/>
</dbReference>
<evidence type="ECO:0000313" key="2">
    <source>
        <dbReference type="Proteomes" id="UP000533954"/>
    </source>
</evidence>
<dbReference type="OrthoDB" id="202825at2759"/>
<keyword evidence="2" id="KW-1185">Reference proteome</keyword>
<feature type="non-terminal residue" evidence="1">
    <location>
        <position position="1"/>
    </location>
</feature>
<comment type="caution">
    <text evidence="1">The sequence shown here is derived from an EMBL/GenBank/DDBJ whole genome shotgun (WGS) entry which is preliminary data.</text>
</comment>
<dbReference type="InterPro" id="IPR004344">
    <property type="entry name" value="TTL/TTLL_fam"/>
</dbReference>
<evidence type="ECO:0000313" key="1">
    <source>
        <dbReference type="EMBL" id="NXA40283.1"/>
    </source>
</evidence>
<gene>
    <name evidence="1" type="primary">Ttll10</name>
    <name evidence="1" type="ORF">EUDELE_R13717</name>
</gene>
<name>A0A7K7VFT4_EUDEL</name>
<dbReference type="AlphaFoldDB" id="A0A7K7VFT4"/>
<dbReference type="Proteomes" id="UP000533954">
    <property type="component" value="Unassembled WGS sequence"/>
</dbReference>
<dbReference type="Pfam" id="PF03133">
    <property type="entry name" value="TTL"/>
    <property type="match status" value="1"/>
</dbReference>
<dbReference type="PROSITE" id="PS51221">
    <property type="entry name" value="TTL"/>
    <property type="match status" value="1"/>
</dbReference>
<proteinExistence type="predicted"/>
<sequence length="270" mass="31387">QGLQLVFDHRLLKMEEFFPESFRLDLRDERNAFFELYQEGDIWICKPTCSNQGRGIFLLKTRAAVASYLAKLHSTEEEPLSKKGSCKAPQARIVQRYIQQPLLLGGKKFDVRSYLLIACTAPYVVFFAQGYVRLTCSSYDAASDDLTAHLTNQYVQKKNPLYNQLKEETIWRMEHFNSYVNEKCRRARGLPKDWVFTVFTRRMQQIMVQCFLAARLKLERKLGYFDLIGCDFLVDEDFKIWLLEMNANPALHTNCSVLRDIIPAVVGESL</sequence>
<organism evidence="1 2">
    <name type="scientific">Eudromia elegans</name>
    <name type="common">Elegant crested-tinamou</name>
    <dbReference type="NCBI Taxonomy" id="8805"/>
    <lineage>
        <taxon>Eukaryota</taxon>
        <taxon>Metazoa</taxon>
        <taxon>Chordata</taxon>
        <taxon>Craniata</taxon>
        <taxon>Vertebrata</taxon>
        <taxon>Euteleostomi</taxon>
        <taxon>Archelosauria</taxon>
        <taxon>Archosauria</taxon>
        <taxon>Dinosauria</taxon>
        <taxon>Saurischia</taxon>
        <taxon>Theropoda</taxon>
        <taxon>Coelurosauria</taxon>
        <taxon>Aves</taxon>
        <taxon>Palaeognathae</taxon>
        <taxon>Tinamiformes</taxon>
        <taxon>Tinamidae</taxon>
        <taxon>Eudromia</taxon>
    </lineage>
</organism>
<feature type="non-terminal residue" evidence="1">
    <location>
        <position position="270"/>
    </location>
</feature>
<dbReference type="GO" id="GO:0070737">
    <property type="term" value="F:protein-glycine ligase activity, elongating"/>
    <property type="evidence" value="ECO:0007669"/>
    <property type="project" value="TreeGrafter"/>
</dbReference>
<dbReference type="Gene3D" id="3.30.470.20">
    <property type="entry name" value="ATP-grasp fold, B domain"/>
    <property type="match status" value="1"/>
</dbReference>
<dbReference type="PANTHER" id="PTHR46810">
    <property type="entry name" value="INACTIVE POLYGLYCYLASE TTLL10"/>
    <property type="match status" value="1"/>
</dbReference>
<accession>A0A7K7VFT4</accession>
<reference evidence="1 2" key="1">
    <citation type="submission" date="2019-09" db="EMBL/GenBank/DDBJ databases">
        <title>Bird 10,000 Genomes (B10K) Project - Family phase.</title>
        <authorList>
            <person name="Zhang G."/>
        </authorList>
    </citation>
    <scope>NUCLEOTIDE SEQUENCE [LARGE SCALE GENOMIC DNA]</scope>
    <source>
        <strain evidence="1">B10K-LSUMZ-16893</strain>
    </source>
</reference>
<dbReference type="SUPFAM" id="SSF56059">
    <property type="entry name" value="Glutathione synthetase ATP-binding domain-like"/>
    <property type="match status" value="1"/>
</dbReference>
<dbReference type="InterPro" id="IPR027752">
    <property type="entry name" value="TTLL10"/>
</dbReference>